<dbReference type="AlphaFoldDB" id="A0A8C6HZG9"/>
<dbReference type="Gene3D" id="3.40.30.10">
    <property type="entry name" value="Glutaredoxin"/>
    <property type="match status" value="1"/>
</dbReference>
<name>A0A8C6HZG9_MUSSI</name>
<dbReference type="InterPro" id="IPR004123">
    <property type="entry name" value="Dim1"/>
</dbReference>
<sequence length="84" mass="9972">MSPVLPHLNDSWQVDWAIVSKEGLLGHHYFWHSWDLICTRMDEVLYSIIKKKRKTVGDLPHLRDVSLSQWEKVKGIRLLHKQNL</sequence>
<dbReference type="Proteomes" id="UP000694415">
    <property type="component" value="Unplaced"/>
</dbReference>
<keyword evidence="3" id="KW-1185">Reference proteome</keyword>
<protein>
    <submittedName>
        <fullName evidence="2">Uncharacterized protein</fullName>
    </submittedName>
</protein>
<proteinExistence type="inferred from homology"/>
<evidence type="ECO:0000313" key="3">
    <source>
        <dbReference type="Proteomes" id="UP000694415"/>
    </source>
</evidence>
<dbReference type="GO" id="GO:0000398">
    <property type="term" value="P:mRNA splicing, via spliceosome"/>
    <property type="evidence" value="ECO:0007669"/>
    <property type="project" value="InterPro"/>
</dbReference>
<reference evidence="2" key="2">
    <citation type="submission" date="2025-09" db="UniProtKB">
        <authorList>
            <consortium name="Ensembl"/>
        </authorList>
    </citation>
    <scope>IDENTIFICATION</scope>
</reference>
<reference evidence="2" key="1">
    <citation type="submission" date="2025-08" db="UniProtKB">
        <authorList>
            <consortium name="Ensembl"/>
        </authorList>
    </citation>
    <scope>IDENTIFICATION</scope>
</reference>
<organism evidence="2 3">
    <name type="scientific">Mus spicilegus</name>
    <name type="common">Mound-building mouse</name>
    <dbReference type="NCBI Taxonomy" id="10103"/>
    <lineage>
        <taxon>Eukaryota</taxon>
        <taxon>Metazoa</taxon>
        <taxon>Chordata</taxon>
        <taxon>Craniata</taxon>
        <taxon>Vertebrata</taxon>
        <taxon>Euteleostomi</taxon>
        <taxon>Mammalia</taxon>
        <taxon>Eutheria</taxon>
        <taxon>Euarchontoglires</taxon>
        <taxon>Glires</taxon>
        <taxon>Rodentia</taxon>
        <taxon>Myomorpha</taxon>
        <taxon>Muroidea</taxon>
        <taxon>Muridae</taxon>
        <taxon>Murinae</taxon>
        <taxon>Mus</taxon>
        <taxon>Mus</taxon>
    </lineage>
</organism>
<dbReference type="InterPro" id="IPR036249">
    <property type="entry name" value="Thioredoxin-like_sf"/>
</dbReference>
<dbReference type="Pfam" id="PF02966">
    <property type="entry name" value="DIM1"/>
    <property type="match status" value="1"/>
</dbReference>
<comment type="similarity">
    <text evidence="1">Belongs to the DIM1 family.</text>
</comment>
<evidence type="ECO:0000313" key="2">
    <source>
        <dbReference type="Ensembl" id="ENSMSIP00000029564.1"/>
    </source>
</evidence>
<dbReference type="GO" id="GO:0046540">
    <property type="term" value="C:U4/U6 x U5 tri-snRNP complex"/>
    <property type="evidence" value="ECO:0007669"/>
    <property type="project" value="InterPro"/>
</dbReference>
<dbReference type="SUPFAM" id="SSF52833">
    <property type="entry name" value="Thioredoxin-like"/>
    <property type="match status" value="1"/>
</dbReference>
<accession>A0A8C6HZG9</accession>
<dbReference type="Ensembl" id="ENSMSIT00000037271.1">
    <property type="protein sequence ID" value="ENSMSIP00000029564.1"/>
    <property type="gene ID" value="ENSMSIG00000024823.1"/>
</dbReference>
<evidence type="ECO:0000256" key="1">
    <source>
        <dbReference type="ARBA" id="ARBA00008241"/>
    </source>
</evidence>